<name>A0ABU1JNT0_9PROT</name>
<evidence type="ECO:0000256" key="4">
    <source>
        <dbReference type="PROSITE-ProRule" id="PRU00335"/>
    </source>
</evidence>
<evidence type="ECO:0000259" key="5">
    <source>
        <dbReference type="PROSITE" id="PS50977"/>
    </source>
</evidence>
<dbReference type="Gene3D" id="1.10.357.10">
    <property type="entry name" value="Tetracycline Repressor, domain 2"/>
    <property type="match status" value="1"/>
</dbReference>
<reference evidence="6 7" key="1">
    <citation type="submission" date="2023-07" db="EMBL/GenBank/DDBJ databases">
        <title>Sorghum-associated microbial communities from plants grown in Nebraska, USA.</title>
        <authorList>
            <person name="Schachtman D."/>
        </authorList>
    </citation>
    <scope>NUCLEOTIDE SEQUENCE [LARGE SCALE GENOMIC DNA]</scope>
    <source>
        <strain evidence="6 7">584</strain>
    </source>
</reference>
<keyword evidence="7" id="KW-1185">Reference proteome</keyword>
<gene>
    <name evidence="6" type="ORF">E9232_002795</name>
</gene>
<accession>A0ABU1JNT0</accession>
<dbReference type="PANTHER" id="PTHR47506">
    <property type="entry name" value="TRANSCRIPTIONAL REGULATORY PROTEIN"/>
    <property type="match status" value="1"/>
</dbReference>
<feature type="domain" description="HTH tetR-type" evidence="5">
    <location>
        <begin position="9"/>
        <end position="69"/>
    </location>
</feature>
<organism evidence="6 7">
    <name type="scientific">Inquilinus ginsengisoli</name>
    <dbReference type="NCBI Taxonomy" id="363840"/>
    <lineage>
        <taxon>Bacteria</taxon>
        <taxon>Pseudomonadati</taxon>
        <taxon>Pseudomonadota</taxon>
        <taxon>Alphaproteobacteria</taxon>
        <taxon>Rhodospirillales</taxon>
        <taxon>Rhodospirillaceae</taxon>
        <taxon>Inquilinus</taxon>
    </lineage>
</organism>
<evidence type="ECO:0000313" key="7">
    <source>
        <dbReference type="Proteomes" id="UP001262410"/>
    </source>
</evidence>
<evidence type="ECO:0000256" key="3">
    <source>
        <dbReference type="ARBA" id="ARBA00023163"/>
    </source>
</evidence>
<dbReference type="PROSITE" id="PS50977">
    <property type="entry name" value="HTH_TETR_2"/>
    <property type="match status" value="1"/>
</dbReference>
<dbReference type="InterPro" id="IPR036271">
    <property type="entry name" value="Tet_transcr_reg_TetR-rel_C_sf"/>
</dbReference>
<dbReference type="SUPFAM" id="SSF46689">
    <property type="entry name" value="Homeodomain-like"/>
    <property type="match status" value="1"/>
</dbReference>
<dbReference type="InterPro" id="IPR023772">
    <property type="entry name" value="DNA-bd_HTH_TetR-type_CS"/>
</dbReference>
<dbReference type="RefSeq" id="WP_309794745.1">
    <property type="nucleotide sequence ID" value="NZ_JAVDPW010000004.1"/>
</dbReference>
<dbReference type="SUPFAM" id="SSF48498">
    <property type="entry name" value="Tetracyclin repressor-like, C-terminal domain"/>
    <property type="match status" value="1"/>
</dbReference>
<keyword evidence="3" id="KW-0804">Transcription</keyword>
<protein>
    <submittedName>
        <fullName evidence="6">TetR/AcrR family transcriptional repressor of nem operon</fullName>
    </submittedName>
</protein>
<comment type="caution">
    <text evidence="6">The sequence shown here is derived from an EMBL/GenBank/DDBJ whole genome shotgun (WGS) entry which is preliminary data.</text>
</comment>
<dbReference type="InterPro" id="IPR001647">
    <property type="entry name" value="HTH_TetR"/>
</dbReference>
<feature type="DNA-binding region" description="H-T-H motif" evidence="4">
    <location>
        <begin position="32"/>
        <end position="51"/>
    </location>
</feature>
<keyword evidence="1" id="KW-0805">Transcription regulation</keyword>
<dbReference type="InterPro" id="IPR009057">
    <property type="entry name" value="Homeodomain-like_sf"/>
</dbReference>
<evidence type="ECO:0000256" key="2">
    <source>
        <dbReference type="ARBA" id="ARBA00023125"/>
    </source>
</evidence>
<proteinExistence type="predicted"/>
<dbReference type="Proteomes" id="UP001262410">
    <property type="component" value="Unassembled WGS sequence"/>
</dbReference>
<evidence type="ECO:0000256" key="1">
    <source>
        <dbReference type="ARBA" id="ARBA00023015"/>
    </source>
</evidence>
<dbReference type="Gene3D" id="1.10.10.60">
    <property type="entry name" value="Homeodomain-like"/>
    <property type="match status" value="1"/>
</dbReference>
<dbReference type="PANTHER" id="PTHR47506:SF7">
    <property type="entry name" value="TRANSCRIPTIONAL REGULATORY PROTEIN"/>
    <property type="match status" value="1"/>
</dbReference>
<dbReference type="Pfam" id="PF00440">
    <property type="entry name" value="TetR_N"/>
    <property type="match status" value="1"/>
</dbReference>
<sequence>MRYPAAETAARHERILQEASKLFRERGLNGVSVPEIMKAAQLTHGPFYNHFASKDALVAESIDHAMGAMLRDIVAIGESASARQQFLDGYLSREHRDNRDVGCVMAGLASEVVRTPPAKGAFTRHLKGILGALSSKFLSTGKGDTRAEAVRTVSMMVGAMILARAVDDPALSDEILDQARAGLL</sequence>
<evidence type="ECO:0000313" key="6">
    <source>
        <dbReference type="EMBL" id="MDR6290274.1"/>
    </source>
</evidence>
<keyword evidence="2 4" id="KW-0238">DNA-binding</keyword>
<dbReference type="PRINTS" id="PR00455">
    <property type="entry name" value="HTHTETR"/>
</dbReference>
<dbReference type="PROSITE" id="PS01081">
    <property type="entry name" value="HTH_TETR_1"/>
    <property type="match status" value="1"/>
</dbReference>
<dbReference type="EMBL" id="JAVDPW010000004">
    <property type="protein sequence ID" value="MDR6290274.1"/>
    <property type="molecule type" value="Genomic_DNA"/>
</dbReference>